<comment type="cofactor">
    <cofactor evidence="1">
        <name>Mg(2+)</name>
        <dbReference type="ChEBI" id="CHEBI:18420"/>
    </cofactor>
</comment>
<dbReference type="AlphaFoldDB" id="A0A975CJD5"/>
<evidence type="ECO:0000256" key="3">
    <source>
        <dbReference type="ARBA" id="ARBA00022679"/>
    </source>
</evidence>
<dbReference type="RefSeq" id="WP_208011166.1">
    <property type="nucleotide sequence ID" value="NZ_CP071796.1"/>
</dbReference>
<evidence type="ECO:0000256" key="10">
    <source>
        <dbReference type="ARBA" id="ARBA00079637"/>
    </source>
</evidence>
<keyword evidence="3 12" id="KW-0808">Transferase</keyword>
<evidence type="ECO:0000256" key="1">
    <source>
        <dbReference type="ARBA" id="ARBA00001946"/>
    </source>
</evidence>
<evidence type="ECO:0000313" key="13">
    <source>
        <dbReference type="EMBL" id="QTD47260.1"/>
    </source>
</evidence>
<evidence type="ECO:0000256" key="9">
    <source>
        <dbReference type="ARBA" id="ARBA00072473"/>
    </source>
</evidence>
<evidence type="ECO:0000256" key="6">
    <source>
        <dbReference type="ARBA" id="ARBA00051506"/>
    </source>
</evidence>
<sequence>MREVDAAILRRLHSGVPLVGQVASYIISAGGKRLRPVLLMLMCGALGCRHPQRFNLAAVVEFIHTATLLHDDVVDESKLRRGRLTANEVFGNPASVLVGDFLYSRAFQMMVESENMQIMQVLANATNVIAEGEVLQLMNMHDASLDEAAYLQVIRSKTAKLFEASCELAAILADGSAEIRAACAEYGQSLGTAFQVIDDVLDYDGDATEMGKNLGDDLREGKATLPLILAMKLGNATDADVVRRAIESGSTEDLPRVLELVRRTGALDSTRAAAAAQAERAIEAARTLPANEFTDSLIELAAQLLQRRA</sequence>
<dbReference type="PROSITE" id="PS00444">
    <property type="entry name" value="POLYPRENYL_SYNTHASE_2"/>
    <property type="match status" value="1"/>
</dbReference>
<dbReference type="FunFam" id="1.10.600.10:FF:000002">
    <property type="entry name" value="Octaprenyl diphosphate synthase"/>
    <property type="match status" value="1"/>
</dbReference>
<comment type="similarity">
    <text evidence="2 12">Belongs to the FPP/GGPP synthase family.</text>
</comment>
<protein>
    <recommendedName>
        <fullName evidence="9">Octaprenyl diphosphate synthase</fullName>
        <ecNumber evidence="8">2.5.1.90</ecNumber>
    </recommendedName>
    <alternativeName>
        <fullName evidence="11">All-trans-octaprenyl-diphosphate synthase</fullName>
    </alternativeName>
    <alternativeName>
        <fullName evidence="10">Octaprenyl pyrophosphate synthase</fullName>
    </alternativeName>
</protein>
<proteinExistence type="inferred from homology"/>
<dbReference type="SUPFAM" id="SSF48576">
    <property type="entry name" value="Terpenoid synthases"/>
    <property type="match status" value="1"/>
</dbReference>
<dbReference type="InterPro" id="IPR008949">
    <property type="entry name" value="Isoprenoid_synthase_dom_sf"/>
</dbReference>
<dbReference type="PANTHER" id="PTHR12001">
    <property type="entry name" value="GERANYLGERANYL PYROPHOSPHATE SYNTHASE"/>
    <property type="match status" value="1"/>
</dbReference>
<dbReference type="GO" id="GO:0106350">
    <property type="term" value="F:all-trans-octaprenyl-diphosphate synthase activity"/>
    <property type="evidence" value="ECO:0007669"/>
    <property type="project" value="UniProtKB-EC"/>
</dbReference>
<reference evidence="13" key="1">
    <citation type="submission" date="2021-03" db="EMBL/GenBank/DDBJ databases">
        <title>Ottowia sp. 27C isolated from the cloaca of a Giant Asian pond turtle (Heosemys grandis).</title>
        <authorList>
            <person name="Spergser J."/>
            <person name="Busse H.-J."/>
        </authorList>
    </citation>
    <scope>NUCLEOTIDE SEQUENCE</scope>
    <source>
        <strain evidence="13">27C</strain>
    </source>
</reference>
<dbReference type="Gene3D" id="1.10.600.10">
    <property type="entry name" value="Farnesyl Diphosphate Synthase"/>
    <property type="match status" value="1"/>
</dbReference>
<gene>
    <name evidence="13" type="ORF">J1M35_04185</name>
</gene>
<name>A0A975CJD5_9BURK</name>
<evidence type="ECO:0000256" key="5">
    <source>
        <dbReference type="ARBA" id="ARBA00022842"/>
    </source>
</evidence>
<organism evidence="13 14">
    <name type="scientific">Ottowia testudinis</name>
    <dbReference type="NCBI Taxonomy" id="2816950"/>
    <lineage>
        <taxon>Bacteria</taxon>
        <taxon>Pseudomonadati</taxon>
        <taxon>Pseudomonadota</taxon>
        <taxon>Betaproteobacteria</taxon>
        <taxon>Burkholderiales</taxon>
        <taxon>Comamonadaceae</taxon>
        <taxon>Ottowia</taxon>
    </lineage>
</organism>
<dbReference type="SFLD" id="SFLDS00005">
    <property type="entry name" value="Isoprenoid_Synthase_Type_I"/>
    <property type="match status" value="1"/>
</dbReference>
<keyword evidence="4" id="KW-0479">Metal-binding</keyword>
<dbReference type="GO" id="GO:0008299">
    <property type="term" value="P:isoprenoid biosynthetic process"/>
    <property type="evidence" value="ECO:0007669"/>
    <property type="project" value="InterPro"/>
</dbReference>
<dbReference type="PANTHER" id="PTHR12001:SF69">
    <property type="entry name" value="ALL TRANS-POLYPRENYL-DIPHOSPHATE SYNTHASE PDSS1"/>
    <property type="match status" value="1"/>
</dbReference>
<dbReference type="InterPro" id="IPR033749">
    <property type="entry name" value="Polyprenyl_synt_CS"/>
</dbReference>
<dbReference type="GO" id="GO:0046872">
    <property type="term" value="F:metal ion binding"/>
    <property type="evidence" value="ECO:0007669"/>
    <property type="project" value="UniProtKB-KW"/>
</dbReference>
<dbReference type="EC" id="2.5.1.90" evidence="8"/>
<evidence type="ECO:0000256" key="7">
    <source>
        <dbReference type="ARBA" id="ARBA00055029"/>
    </source>
</evidence>
<evidence type="ECO:0000256" key="4">
    <source>
        <dbReference type="ARBA" id="ARBA00022723"/>
    </source>
</evidence>
<keyword evidence="14" id="KW-1185">Reference proteome</keyword>
<dbReference type="KEGG" id="otd:J1M35_04185"/>
<accession>A0A975CJD5</accession>
<dbReference type="CDD" id="cd00685">
    <property type="entry name" value="Trans_IPPS_HT"/>
    <property type="match status" value="1"/>
</dbReference>
<dbReference type="Proteomes" id="UP000663903">
    <property type="component" value="Chromosome"/>
</dbReference>
<evidence type="ECO:0000256" key="11">
    <source>
        <dbReference type="ARBA" id="ARBA00083124"/>
    </source>
</evidence>
<dbReference type="PROSITE" id="PS00723">
    <property type="entry name" value="POLYPRENYL_SYNTHASE_1"/>
    <property type="match status" value="1"/>
</dbReference>
<evidence type="ECO:0000256" key="12">
    <source>
        <dbReference type="RuleBase" id="RU004466"/>
    </source>
</evidence>
<dbReference type="EMBL" id="CP071796">
    <property type="protein sequence ID" value="QTD47260.1"/>
    <property type="molecule type" value="Genomic_DNA"/>
</dbReference>
<evidence type="ECO:0000256" key="2">
    <source>
        <dbReference type="ARBA" id="ARBA00006706"/>
    </source>
</evidence>
<comment type="function">
    <text evidence="7">Supplies octaprenyl diphosphate, the precursor for the side chain of the isoprenoid quinones ubiquinone and menaquinone.</text>
</comment>
<evidence type="ECO:0000256" key="8">
    <source>
        <dbReference type="ARBA" id="ARBA00066511"/>
    </source>
</evidence>
<dbReference type="Pfam" id="PF00348">
    <property type="entry name" value="polyprenyl_synt"/>
    <property type="match status" value="1"/>
</dbReference>
<dbReference type="InterPro" id="IPR000092">
    <property type="entry name" value="Polyprenyl_synt"/>
</dbReference>
<keyword evidence="5" id="KW-0460">Magnesium</keyword>
<comment type="catalytic activity">
    <reaction evidence="6">
        <text>5 isopentenyl diphosphate + (2E,6E)-farnesyl diphosphate = all-trans-octaprenyl diphosphate + 5 diphosphate</text>
        <dbReference type="Rhea" id="RHEA:27798"/>
        <dbReference type="ChEBI" id="CHEBI:33019"/>
        <dbReference type="ChEBI" id="CHEBI:57711"/>
        <dbReference type="ChEBI" id="CHEBI:128769"/>
        <dbReference type="ChEBI" id="CHEBI:175763"/>
        <dbReference type="EC" id="2.5.1.90"/>
    </reaction>
</comment>
<evidence type="ECO:0000313" key="14">
    <source>
        <dbReference type="Proteomes" id="UP000663903"/>
    </source>
</evidence>